<evidence type="ECO:0000313" key="10">
    <source>
        <dbReference type="Proteomes" id="UP000594263"/>
    </source>
</evidence>
<dbReference type="Pfam" id="PF02365">
    <property type="entry name" value="NAM"/>
    <property type="match status" value="1"/>
</dbReference>
<evidence type="ECO:0000256" key="1">
    <source>
        <dbReference type="ARBA" id="ARBA00004123"/>
    </source>
</evidence>
<keyword evidence="3" id="KW-0238">DNA-binding</keyword>
<evidence type="ECO:0000313" key="9">
    <source>
        <dbReference type="EnsemblPlants" id="Kaladp0011s0568.1.v1.1"/>
    </source>
</evidence>
<keyword evidence="10" id="KW-1185">Reference proteome</keyword>
<reference evidence="9" key="1">
    <citation type="submission" date="2021-01" db="UniProtKB">
        <authorList>
            <consortium name="EnsemblPlants"/>
        </authorList>
    </citation>
    <scope>IDENTIFICATION</scope>
</reference>
<name>A0A7N0RHB0_KALFE</name>
<keyword evidence="7" id="KW-0812">Transmembrane</keyword>
<dbReference type="FunFam" id="2.170.150.80:FF:000002">
    <property type="entry name" value="Nac domain-containing protein 86"/>
    <property type="match status" value="1"/>
</dbReference>
<evidence type="ECO:0000256" key="3">
    <source>
        <dbReference type="ARBA" id="ARBA00023125"/>
    </source>
</evidence>
<dbReference type="AlphaFoldDB" id="A0A7N0RHB0"/>
<organism evidence="9 10">
    <name type="scientific">Kalanchoe fedtschenkoi</name>
    <name type="common">Lavender scallops</name>
    <name type="synonym">South American air plant</name>
    <dbReference type="NCBI Taxonomy" id="63787"/>
    <lineage>
        <taxon>Eukaryota</taxon>
        <taxon>Viridiplantae</taxon>
        <taxon>Streptophyta</taxon>
        <taxon>Embryophyta</taxon>
        <taxon>Tracheophyta</taxon>
        <taxon>Spermatophyta</taxon>
        <taxon>Magnoliopsida</taxon>
        <taxon>eudicotyledons</taxon>
        <taxon>Gunneridae</taxon>
        <taxon>Pentapetalae</taxon>
        <taxon>Saxifragales</taxon>
        <taxon>Crassulaceae</taxon>
        <taxon>Kalanchoe</taxon>
    </lineage>
</organism>
<sequence length="557" mass="62046">MGGRDPANFIAPGFRFHPTDEELVKFYLKRKVCGRAFRFDAIAEADVYKCEPWDLPDKSALKSRDLEWYFFSGLDKKYGHGSKTNRATERGYWKTTGKDRPVHNNLVVVGMKKTLVYHIGRAPRGERTNWVMHEYRLADSELEKAGVSQASFVLCRIFQKSGPGPKNGEQHGAPFIEEEWEDEDEVLVTGGEQSQDEALIADGAYLETDDLDQLIDFNVSPGNYSLQTNYCYGGSSNQFEVSRELSEEGQKPSVGAHENLNQSKLPVTEQQCFGELKPYEVEENPPMADYFAKPDDIASHDVNYLLDEPYLNGNYDEVHREGLYLETEDLLTPIEADPSSFDMLHEYLADFDENDEIFYMPPNNSKAETETDIPLDIVNEQAEGQTQKLVMASKHLVNAHGGDDDGIASSNQNCTKFGSGSKNPVAEHAKCLLESIPAPPAFAAEFPSKDAALRLASAMQSQNSVNVVANMMHPRNTGTANNGLSWSFDKNGKVQLIFSLSVGQGSGRLDPAACLDGYLSSKSKSATWRCWIYLTLFWVSILVISMKIGTCVVDAKQ</sequence>
<feature type="domain" description="NAC" evidence="8">
    <location>
        <begin position="10"/>
        <end position="160"/>
    </location>
</feature>
<dbReference type="PROSITE" id="PS51005">
    <property type="entry name" value="NAC"/>
    <property type="match status" value="1"/>
</dbReference>
<keyword evidence="4" id="KW-0804">Transcription</keyword>
<keyword evidence="2" id="KW-0805">Transcription regulation</keyword>
<dbReference type="EnsemblPlants" id="Kaladp0011s0568.1.v1.1">
    <property type="protein sequence ID" value="Kaladp0011s0568.1.v1.1"/>
    <property type="gene ID" value="Kaladp0011s0568.v1.1"/>
</dbReference>
<dbReference type="PANTHER" id="PTHR31744">
    <property type="entry name" value="PROTEIN CUP-SHAPED COTYLEDON 2-RELATED"/>
    <property type="match status" value="1"/>
</dbReference>
<proteinExistence type="predicted"/>
<dbReference type="PANTHER" id="PTHR31744:SF210">
    <property type="entry name" value="NAC DOMAIN-CONTAINING PROTEIN 86-LIKE"/>
    <property type="match status" value="1"/>
</dbReference>
<dbReference type="GO" id="GO:0003677">
    <property type="term" value="F:DNA binding"/>
    <property type="evidence" value="ECO:0007669"/>
    <property type="project" value="UniProtKB-KW"/>
</dbReference>
<dbReference type="GO" id="GO:0006355">
    <property type="term" value="P:regulation of DNA-templated transcription"/>
    <property type="evidence" value="ECO:0007669"/>
    <property type="project" value="InterPro"/>
</dbReference>
<protein>
    <recommendedName>
        <fullName evidence="8">NAC domain-containing protein</fullName>
    </recommendedName>
</protein>
<dbReference type="Gene3D" id="2.170.150.80">
    <property type="entry name" value="NAC domain"/>
    <property type="match status" value="1"/>
</dbReference>
<feature type="transmembrane region" description="Helical" evidence="7">
    <location>
        <begin position="531"/>
        <end position="553"/>
    </location>
</feature>
<evidence type="ECO:0000256" key="7">
    <source>
        <dbReference type="SAM" id="Phobius"/>
    </source>
</evidence>
<evidence type="ECO:0000256" key="2">
    <source>
        <dbReference type="ARBA" id="ARBA00023015"/>
    </source>
</evidence>
<evidence type="ECO:0000256" key="4">
    <source>
        <dbReference type="ARBA" id="ARBA00023163"/>
    </source>
</evidence>
<accession>A0A7N0RHB0</accession>
<evidence type="ECO:0000256" key="5">
    <source>
        <dbReference type="ARBA" id="ARBA00023242"/>
    </source>
</evidence>
<keyword evidence="7" id="KW-1133">Transmembrane helix</keyword>
<evidence type="ECO:0000259" key="8">
    <source>
        <dbReference type="PROSITE" id="PS51005"/>
    </source>
</evidence>
<comment type="subcellular location">
    <subcellularLocation>
        <location evidence="1">Nucleus</location>
    </subcellularLocation>
</comment>
<dbReference type="SUPFAM" id="SSF101941">
    <property type="entry name" value="NAC domain"/>
    <property type="match status" value="1"/>
</dbReference>
<dbReference type="InterPro" id="IPR036093">
    <property type="entry name" value="NAC_dom_sf"/>
</dbReference>
<feature type="region of interest" description="Disordered" evidence="6">
    <location>
        <begin position="242"/>
        <end position="265"/>
    </location>
</feature>
<keyword evidence="5" id="KW-0539">Nucleus</keyword>
<dbReference type="InterPro" id="IPR003441">
    <property type="entry name" value="NAC-dom"/>
</dbReference>
<dbReference type="GO" id="GO:0005634">
    <property type="term" value="C:nucleus"/>
    <property type="evidence" value="ECO:0007669"/>
    <property type="project" value="UniProtKB-SubCell"/>
</dbReference>
<keyword evidence="7" id="KW-0472">Membrane</keyword>
<dbReference type="Gramene" id="Kaladp0011s0568.1.v1.1">
    <property type="protein sequence ID" value="Kaladp0011s0568.1.v1.1"/>
    <property type="gene ID" value="Kaladp0011s0568.v1.1"/>
</dbReference>
<dbReference type="Proteomes" id="UP000594263">
    <property type="component" value="Unplaced"/>
</dbReference>
<evidence type="ECO:0000256" key="6">
    <source>
        <dbReference type="SAM" id="MobiDB-lite"/>
    </source>
</evidence>